<reference evidence="1" key="1">
    <citation type="submission" date="2023-03" db="EMBL/GenBank/DDBJ databases">
        <title>Andean soil-derived lignocellulolytic bacterial consortium as a source of novel taxa and putative plastic-active enzymes.</title>
        <authorList>
            <person name="Diaz-Garcia L."/>
            <person name="Chuvochina M."/>
            <person name="Feuerriegel G."/>
            <person name="Bunk B."/>
            <person name="Sproer C."/>
            <person name="Streit W.R."/>
            <person name="Rodriguez L.M."/>
            <person name="Overmann J."/>
            <person name="Jimenez D.J."/>
        </authorList>
    </citation>
    <scope>NUCLEOTIDE SEQUENCE</scope>
    <source>
        <strain evidence="1">MAG 7</strain>
    </source>
</reference>
<dbReference type="EMBL" id="CP119311">
    <property type="protein sequence ID" value="WEK37213.1"/>
    <property type="molecule type" value="Genomic_DNA"/>
</dbReference>
<protein>
    <submittedName>
        <fullName evidence="1">Sigma factor</fullName>
    </submittedName>
</protein>
<dbReference type="GO" id="GO:0003700">
    <property type="term" value="F:DNA-binding transcription factor activity"/>
    <property type="evidence" value="ECO:0007669"/>
    <property type="project" value="InterPro"/>
</dbReference>
<sequence length="154" mass="17794">MKKTTGYDTLEQVVLGNRDGDPYAFALLVHQWYLKLCFLAKRLIDQARMAETIVEQALVALWVHRQELEEVKAVKRFLFYSIRQACLECIRKEQGPFMNVQLMEYVAFESLEFIDQELALAEVLRQLQYDPIENLPALCLEAISPELAAVGKKI</sequence>
<evidence type="ECO:0000313" key="1">
    <source>
        <dbReference type="EMBL" id="WEK37213.1"/>
    </source>
</evidence>
<dbReference type="Proteomes" id="UP001220610">
    <property type="component" value="Chromosome"/>
</dbReference>
<accession>A0AAJ5WX97</accession>
<dbReference type="SUPFAM" id="SSF88946">
    <property type="entry name" value="Sigma2 domain of RNA polymerase sigma factors"/>
    <property type="match status" value="1"/>
</dbReference>
<name>A0AAJ5WX97_9BACT</name>
<evidence type="ECO:0000313" key="2">
    <source>
        <dbReference type="Proteomes" id="UP001220610"/>
    </source>
</evidence>
<dbReference type="InterPro" id="IPR013325">
    <property type="entry name" value="RNA_pol_sigma_r2"/>
</dbReference>
<organism evidence="1 2">
    <name type="scientific">Candidatus Pseudobacter hemicellulosilyticus</name>
    <dbReference type="NCBI Taxonomy" id="3121375"/>
    <lineage>
        <taxon>Bacteria</taxon>
        <taxon>Pseudomonadati</taxon>
        <taxon>Bacteroidota</taxon>
        <taxon>Chitinophagia</taxon>
        <taxon>Chitinophagales</taxon>
        <taxon>Chitinophagaceae</taxon>
        <taxon>Pseudobacter</taxon>
    </lineage>
</organism>
<dbReference type="GO" id="GO:0006352">
    <property type="term" value="P:DNA-templated transcription initiation"/>
    <property type="evidence" value="ECO:0007669"/>
    <property type="project" value="InterPro"/>
</dbReference>
<dbReference type="Gene3D" id="1.10.1740.10">
    <property type="match status" value="1"/>
</dbReference>
<dbReference type="AlphaFoldDB" id="A0AAJ5WX97"/>
<proteinExistence type="predicted"/>
<gene>
    <name evidence="1" type="ORF">P0Y53_06850</name>
</gene>